<name>A0A6J2XYY5_SITOR</name>
<dbReference type="KEGG" id="soy:115882364"/>
<dbReference type="InterPro" id="IPR025952">
    <property type="entry name" value="R3H-assoc_dom"/>
</dbReference>
<accession>A0A6J2XYY5</accession>
<dbReference type="PANTHER" id="PTHR32019">
    <property type="entry name" value="R3H DOMAIN-CONTAINING PROTEIN 4"/>
    <property type="match status" value="1"/>
</dbReference>
<dbReference type="Pfam" id="PF13902">
    <property type="entry name" value="R3H-assoc"/>
    <property type="match status" value="1"/>
</dbReference>
<evidence type="ECO:0000259" key="2">
    <source>
        <dbReference type="Pfam" id="PF13902"/>
    </source>
</evidence>
<dbReference type="InterPro" id="IPR036867">
    <property type="entry name" value="R3H_dom_sf"/>
</dbReference>
<dbReference type="AlphaFoldDB" id="A0A6J2XYY5"/>
<gene>
    <name evidence="4" type="primary">LOC115882364</name>
</gene>
<organism evidence="3 4">
    <name type="scientific">Sitophilus oryzae</name>
    <name type="common">Rice weevil</name>
    <name type="synonym">Curculio oryzae</name>
    <dbReference type="NCBI Taxonomy" id="7048"/>
    <lineage>
        <taxon>Eukaryota</taxon>
        <taxon>Metazoa</taxon>
        <taxon>Ecdysozoa</taxon>
        <taxon>Arthropoda</taxon>
        <taxon>Hexapoda</taxon>
        <taxon>Insecta</taxon>
        <taxon>Pterygota</taxon>
        <taxon>Neoptera</taxon>
        <taxon>Endopterygota</taxon>
        <taxon>Coleoptera</taxon>
        <taxon>Polyphaga</taxon>
        <taxon>Cucujiformia</taxon>
        <taxon>Curculionidae</taxon>
        <taxon>Dryophthorinae</taxon>
        <taxon>Sitophilus</taxon>
    </lineage>
</organism>
<evidence type="ECO:0000313" key="4">
    <source>
        <dbReference type="RefSeq" id="XP_030756271.1"/>
    </source>
</evidence>
<dbReference type="Proteomes" id="UP000504635">
    <property type="component" value="Unplaced"/>
</dbReference>
<dbReference type="RefSeq" id="XP_030756271.1">
    <property type="nucleotide sequence ID" value="XM_030900411.1"/>
</dbReference>
<dbReference type="OrthoDB" id="75169at2759"/>
<dbReference type="InParanoid" id="A0A6J2XYY5"/>
<dbReference type="GeneID" id="115882364"/>
<evidence type="ECO:0000313" key="3">
    <source>
        <dbReference type="Proteomes" id="UP000504635"/>
    </source>
</evidence>
<dbReference type="GO" id="GO:0003676">
    <property type="term" value="F:nucleic acid binding"/>
    <property type="evidence" value="ECO:0007669"/>
    <property type="project" value="InterPro"/>
</dbReference>
<proteinExistence type="predicted"/>
<feature type="region of interest" description="Disordered" evidence="1">
    <location>
        <begin position="1"/>
        <end position="41"/>
    </location>
</feature>
<feature type="domain" description="R3H-associated N-terminal" evidence="2">
    <location>
        <begin position="58"/>
        <end position="144"/>
    </location>
</feature>
<feature type="compositionally biased region" description="Polar residues" evidence="1">
    <location>
        <begin position="15"/>
        <end position="41"/>
    </location>
</feature>
<protein>
    <submittedName>
        <fullName evidence="4">R3H domain-containing protein 4-like</fullName>
    </submittedName>
</protein>
<dbReference type="SUPFAM" id="SSF82708">
    <property type="entry name" value="R3H domain"/>
    <property type="match status" value="1"/>
</dbReference>
<dbReference type="PANTHER" id="PTHR32019:SF2">
    <property type="entry name" value="R3H DOMAIN-CONTAINING PROTEIN 4"/>
    <property type="match status" value="1"/>
</dbReference>
<evidence type="ECO:0000256" key="1">
    <source>
        <dbReference type="SAM" id="MobiDB-lite"/>
    </source>
</evidence>
<reference evidence="4" key="1">
    <citation type="submission" date="2025-08" db="UniProtKB">
        <authorList>
            <consortium name="RefSeq"/>
        </authorList>
    </citation>
    <scope>IDENTIFICATION</scope>
    <source>
        <tissue evidence="4">Gonads</tissue>
    </source>
</reference>
<sequence>MTVIKGQKTYFIKPGSTQGSDTESLHLSSAPASDTESLNNENIERPVRTHPFKYLLTEEPTLYKKSFGRRKLRRYQNRCVLQTLQEEDDSASVIVFESNKSPLTRLLEDDIAIEFWNKFIEKSEEEQENILNSLSVKTELKSKISDNGNNNEIRGWISSKTKRTFKLKKNLSLEAIKNYEDDMLKFFLNSPFDVYVKVPLTSFDRLLLRAIARYHGLQTKTVNSTNAEEKPSVEIFNIKEDWVRANCFLTEFIQQLR</sequence>
<dbReference type="InterPro" id="IPR039629">
    <property type="entry name" value="R3HDM4"/>
</dbReference>
<keyword evidence="3" id="KW-1185">Reference proteome</keyword>